<organism evidence="11 12">
    <name type="scientific">Candidatus Vagococcus giribetii</name>
    <dbReference type="NCBI Taxonomy" id="2230876"/>
    <lineage>
        <taxon>Bacteria</taxon>
        <taxon>Bacillati</taxon>
        <taxon>Bacillota</taxon>
        <taxon>Bacilli</taxon>
        <taxon>Lactobacillales</taxon>
        <taxon>Enterococcaceae</taxon>
        <taxon>Vagococcus</taxon>
    </lineage>
</organism>
<comment type="similarity">
    <text evidence="3">Belongs to the FAD-dependent oxidoreductase 2 family. FRD/SDH subfamily.</text>
</comment>
<dbReference type="EC" id="1.3.99.33" evidence="4"/>
<dbReference type="EMBL" id="JAFLVX010000015">
    <property type="protein sequence ID" value="MBO0476527.1"/>
    <property type="molecule type" value="Genomic_DNA"/>
</dbReference>
<sequence length="640" mass="69279">MKKRFFVSLLGLSLLLTGCQQDQSQYKSGVYSGVGQGKNGDVKVEVTLSDKKIEKVEVKEHAETEDVAAPALERIPKEIVDSQSLDVDTVSGATVISEGIIDGTKDALKSAGVDTEKLSKKDKKATKKAEDKEISTDVVVVGAGAAGSSAAMAAVESGAKVTLLEKTAQPMGAGTLAGGMFAADSKEQKEKNKTVDKEWLYDKYLEASQGNMNSLLVRKIIDESGPTVDWLNENGVKLKLADAGTGGGYEHIGNPATLHGYQDGGTKAITNLIENFKKAGGDVYFDTPVEELLKDDNGKVSGVVGKQKDGSKLTVKAEKVILATGGFGGNDDMLKEYMGEPYTKGEIEQNKGDGVQMAWDAGAAKEGTEVAQYFWEKNDPKDIGNVPKEVGDEWYALTTFTKYPNLRVNTDGKRFSDETHATLYSVHGAEIASQPNQTEYVIVDSNMLNKIKKSGTKSIEHQFKKWENNRQFFMEFNEPNDTDEFLAEEEMAYDFVPLLDSLAGKGMIFKGNSVEELAKSMKVDEGAFKQSVKQYNDSIKSGKDDLFFADTKRLIGVDEGPYYAIKFVARNLGTLGGVRINENIQAVDAKGNVIPNLYVAGSDAGGMYGKVYVDFEGATLGFAYTSGRLAGLNASQELKK</sequence>
<keyword evidence="12" id="KW-1185">Reference proteome</keyword>
<reference evidence="11 12" key="1">
    <citation type="submission" date="2021-03" db="EMBL/GenBank/DDBJ databases">
        <title>Enterococcal diversity collection.</title>
        <authorList>
            <person name="Gilmore M.S."/>
            <person name="Schwartzman J."/>
            <person name="Van Tyne D."/>
            <person name="Martin M."/>
            <person name="Earl A.M."/>
            <person name="Manson A.L."/>
            <person name="Straub T."/>
            <person name="Salamzade R."/>
            <person name="Saavedra J."/>
            <person name="Lebreton F."/>
            <person name="Prichula J."/>
            <person name="Schaufler K."/>
            <person name="Gaca A."/>
            <person name="Sgardioli B."/>
            <person name="Wagenaar J."/>
            <person name="Strong T."/>
        </authorList>
    </citation>
    <scope>NUCLEOTIDE SEQUENCE [LARGE SCALE GENOMIC DNA]</scope>
    <source>
        <strain evidence="11 12">DIV0080</strain>
    </source>
</reference>
<dbReference type="Gene3D" id="3.90.700.10">
    <property type="entry name" value="Succinate dehydrogenase/fumarate reductase flavoprotein, catalytic domain"/>
    <property type="match status" value="1"/>
</dbReference>
<evidence type="ECO:0000259" key="10">
    <source>
        <dbReference type="SMART" id="SM00900"/>
    </source>
</evidence>
<dbReference type="Proteomes" id="UP000664857">
    <property type="component" value="Unassembled WGS sequence"/>
</dbReference>
<dbReference type="PANTHER" id="PTHR43400">
    <property type="entry name" value="FUMARATE REDUCTASE"/>
    <property type="match status" value="1"/>
</dbReference>
<accession>A0ABS3HRZ9</accession>
<feature type="domain" description="FMN-binding" evidence="10">
    <location>
        <begin position="37"/>
        <end position="111"/>
    </location>
</feature>
<evidence type="ECO:0000256" key="3">
    <source>
        <dbReference type="ARBA" id="ARBA00008040"/>
    </source>
</evidence>
<gene>
    <name evidence="11" type="ORF">DOK76_05560</name>
</gene>
<evidence type="ECO:0000313" key="11">
    <source>
        <dbReference type="EMBL" id="MBO0476527.1"/>
    </source>
</evidence>
<dbReference type="Pfam" id="PF00890">
    <property type="entry name" value="FAD_binding_2"/>
    <property type="match status" value="1"/>
</dbReference>
<comment type="caution">
    <text evidence="11">The sequence shown here is derived from an EMBL/GenBank/DDBJ whole genome shotgun (WGS) entry which is preliminary data.</text>
</comment>
<dbReference type="Gene3D" id="3.50.50.60">
    <property type="entry name" value="FAD/NAD(P)-binding domain"/>
    <property type="match status" value="1"/>
</dbReference>
<keyword evidence="6" id="KW-0285">Flavoprotein</keyword>
<evidence type="ECO:0000256" key="5">
    <source>
        <dbReference type="ARBA" id="ARBA00015872"/>
    </source>
</evidence>
<dbReference type="InterPro" id="IPR027477">
    <property type="entry name" value="Succ_DH/fumarate_Rdtase_cat_sf"/>
</dbReference>
<dbReference type="Gene3D" id="3.90.1010.20">
    <property type="match status" value="1"/>
</dbReference>
<keyword evidence="8" id="KW-0560">Oxidoreductase</keyword>
<evidence type="ECO:0000313" key="12">
    <source>
        <dbReference type="Proteomes" id="UP000664857"/>
    </source>
</evidence>
<dbReference type="InterPro" id="IPR003953">
    <property type="entry name" value="FAD-dep_OxRdtase_2_FAD-bd"/>
</dbReference>
<dbReference type="InterPro" id="IPR050315">
    <property type="entry name" value="FAD-oxidoreductase_2"/>
</dbReference>
<protein>
    <recommendedName>
        <fullName evidence="5">Urocanate reductase</fullName>
        <ecNumber evidence="4">1.3.99.33</ecNumber>
    </recommendedName>
</protein>
<comment type="cofactor">
    <cofactor evidence="1">
        <name>FMN</name>
        <dbReference type="ChEBI" id="CHEBI:58210"/>
    </cofactor>
</comment>
<dbReference type="SUPFAM" id="SSF51905">
    <property type="entry name" value="FAD/NAD(P)-binding domain"/>
    <property type="match status" value="1"/>
</dbReference>
<comment type="catalytic activity">
    <reaction evidence="9">
        <text>dihydrourocanate + A = urocanate + AH2</text>
        <dbReference type="Rhea" id="RHEA:36059"/>
        <dbReference type="ChEBI" id="CHEBI:13193"/>
        <dbReference type="ChEBI" id="CHEBI:17499"/>
        <dbReference type="ChEBI" id="CHEBI:27247"/>
        <dbReference type="ChEBI" id="CHEBI:72991"/>
        <dbReference type="EC" id="1.3.99.33"/>
    </reaction>
</comment>
<dbReference type="InterPro" id="IPR007329">
    <property type="entry name" value="FMN-bd"/>
</dbReference>
<dbReference type="PROSITE" id="PS51257">
    <property type="entry name" value="PROKAR_LIPOPROTEIN"/>
    <property type="match status" value="1"/>
</dbReference>
<dbReference type="SUPFAM" id="SSF56425">
    <property type="entry name" value="Succinate dehydrogenase/fumarate reductase flavoprotein, catalytic domain"/>
    <property type="match status" value="1"/>
</dbReference>
<evidence type="ECO:0000256" key="9">
    <source>
        <dbReference type="ARBA" id="ARBA00049922"/>
    </source>
</evidence>
<name>A0ABS3HRZ9_9ENTE</name>
<evidence type="ECO:0000256" key="8">
    <source>
        <dbReference type="ARBA" id="ARBA00023002"/>
    </source>
</evidence>
<comment type="cofactor">
    <cofactor evidence="2">
        <name>FAD</name>
        <dbReference type="ChEBI" id="CHEBI:57692"/>
    </cofactor>
</comment>
<evidence type="ECO:0000256" key="6">
    <source>
        <dbReference type="ARBA" id="ARBA00022630"/>
    </source>
</evidence>
<evidence type="ECO:0000256" key="7">
    <source>
        <dbReference type="ARBA" id="ARBA00022827"/>
    </source>
</evidence>
<dbReference type="PANTHER" id="PTHR43400:SF7">
    <property type="entry name" value="FAD-DEPENDENT OXIDOREDUCTASE 2 FAD BINDING DOMAIN-CONTAINING PROTEIN"/>
    <property type="match status" value="1"/>
</dbReference>
<proteinExistence type="inferred from homology"/>
<evidence type="ECO:0000256" key="2">
    <source>
        <dbReference type="ARBA" id="ARBA00001974"/>
    </source>
</evidence>
<dbReference type="Pfam" id="PF04205">
    <property type="entry name" value="FMN_bind"/>
    <property type="match status" value="1"/>
</dbReference>
<dbReference type="InterPro" id="IPR036188">
    <property type="entry name" value="FAD/NAD-bd_sf"/>
</dbReference>
<evidence type="ECO:0000256" key="4">
    <source>
        <dbReference type="ARBA" id="ARBA00013137"/>
    </source>
</evidence>
<evidence type="ECO:0000256" key="1">
    <source>
        <dbReference type="ARBA" id="ARBA00001917"/>
    </source>
</evidence>
<keyword evidence="7" id="KW-0274">FAD</keyword>
<dbReference type="SMART" id="SM00900">
    <property type="entry name" value="FMN_bind"/>
    <property type="match status" value="1"/>
</dbReference>
<dbReference type="RefSeq" id="WP_206965594.1">
    <property type="nucleotide sequence ID" value="NZ_JAFLVX010000015.1"/>
</dbReference>